<proteinExistence type="predicted"/>
<sequence>MLPPSFRSTWRNRSPLQISNRSLPRARVRSVSDFQAVTKISSLTKERFKNPVRGGQNLTARFQRLENTIRGKDAYSQKISSLSQPADQQLLATHSSDSSLFKGTTFAGFIIPEEPKPPADDECCMSGCAICVYDLYEDSLTAYKDSIMSLRSSLVALGIPEQDWPPKIRRSSKESSAKSSEPKANISLSAFEEMERKLREKRLERAEVEAQS</sequence>
<organism evidence="1 2">
    <name type="scientific">Hygrophoropsis aurantiaca</name>
    <dbReference type="NCBI Taxonomy" id="72124"/>
    <lineage>
        <taxon>Eukaryota</taxon>
        <taxon>Fungi</taxon>
        <taxon>Dikarya</taxon>
        <taxon>Basidiomycota</taxon>
        <taxon>Agaricomycotina</taxon>
        <taxon>Agaricomycetes</taxon>
        <taxon>Agaricomycetidae</taxon>
        <taxon>Boletales</taxon>
        <taxon>Coniophorineae</taxon>
        <taxon>Hygrophoropsidaceae</taxon>
        <taxon>Hygrophoropsis</taxon>
    </lineage>
</organism>
<keyword evidence="2" id="KW-1185">Reference proteome</keyword>
<dbReference type="Proteomes" id="UP000790377">
    <property type="component" value="Unassembled WGS sequence"/>
</dbReference>
<protein>
    <submittedName>
        <fullName evidence="1">Uncharacterized protein</fullName>
    </submittedName>
</protein>
<gene>
    <name evidence="1" type="ORF">BJ138DRAFT_1018336</name>
</gene>
<dbReference type="EMBL" id="MU268304">
    <property type="protein sequence ID" value="KAH7904988.1"/>
    <property type="molecule type" value="Genomic_DNA"/>
</dbReference>
<evidence type="ECO:0000313" key="1">
    <source>
        <dbReference type="EMBL" id="KAH7904988.1"/>
    </source>
</evidence>
<accession>A0ACB7ZW43</accession>
<reference evidence="1" key="1">
    <citation type="journal article" date="2021" name="New Phytol.">
        <title>Evolutionary innovations through gain and loss of genes in the ectomycorrhizal Boletales.</title>
        <authorList>
            <person name="Wu G."/>
            <person name="Miyauchi S."/>
            <person name="Morin E."/>
            <person name="Kuo A."/>
            <person name="Drula E."/>
            <person name="Varga T."/>
            <person name="Kohler A."/>
            <person name="Feng B."/>
            <person name="Cao Y."/>
            <person name="Lipzen A."/>
            <person name="Daum C."/>
            <person name="Hundley H."/>
            <person name="Pangilinan J."/>
            <person name="Johnson J."/>
            <person name="Barry K."/>
            <person name="LaButti K."/>
            <person name="Ng V."/>
            <person name="Ahrendt S."/>
            <person name="Min B."/>
            <person name="Choi I.G."/>
            <person name="Park H."/>
            <person name="Plett J.M."/>
            <person name="Magnuson J."/>
            <person name="Spatafora J.W."/>
            <person name="Nagy L.G."/>
            <person name="Henrissat B."/>
            <person name="Grigoriev I.V."/>
            <person name="Yang Z.L."/>
            <person name="Xu J."/>
            <person name="Martin F.M."/>
        </authorList>
    </citation>
    <scope>NUCLEOTIDE SEQUENCE</scope>
    <source>
        <strain evidence="1">ATCC 28755</strain>
    </source>
</reference>
<comment type="caution">
    <text evidence="1">The sequence shown here is derived from an EMBL/GenBank/DDBJ whole genome shotgun (WGS) entry which is preliminary data.</text>
</comment>
<name>A0ACB7ZW43_9AGAM</name>
<evidence type="ECO:0000313" key="2">
    <source>
        <dbReference type="Proteomes" id="UP000790377"/>
    </source>
</evidence>